<keyword evidence="2" id="KW-0808">Transferase</keyword>
<evidence type="ECO:0000313" key="3">
    <source>
        <dbReference type="Proteomes" id="UP001595993"/>
    </source>
</evidence>
<dbReference type="EC" id="2.3.1.-" evidence="2"/>
<name>A0ABV9G6F7_9ACTN</name>
<dbReference type="PROSITE" id="PS51186">
    <property type="entry name" value="GNAT"/>
    <property type="match status" value="1"/>
</dbReference>
<gene>
    <name evidence="2" type="ORF">ACFO9E_11775</name>
</gene>
<organism evidence="2 3">
    <name type="scientific">Streptomyces maoxianensis</name>
    <dbReference type="NCBI Taxonomy" id="1459942"/>
    <lineage>
        <taxon>Bacteria</taxon>
        <taxon>Bacillati</taxon>
        <taxon>Actinomycetota</taxon>
        <taxon>Actinomycetes</taxon>
        <taxon>Kitasatosporales</taxon>
        <taxon>Streptomycetaceae</taxon>
        <taxon>Streptomyces</taxon>
    </lineage>
</organism>
<dbReference type="EMBL" id="JBHSFE010000010">
    <property type="protein sequence ID" value="MFC4608491.1"/>
    <property type="molecule type" value="Genomic_DNA"/>
</dbReference>
<proteinExistence type="predicted"/>
<feature type="domain" description="N-acetyltransferase" evidence="1">
    <location>
        <begin position="30"/>
        <end position="166"/>
    </location>
</feature>
<comment type="caution">
    <text evidence="2">The sequence shown here is derived from an EMBL/GenBank/DDBJ whole genome shotgun (WGS) entry which is preliminary data.</text>
</comment>
<evidence type="ECO:0000313" key="2">
    <source>
        <dbReference type="EMBL" id="MFC4608491.1"/>
    </source>
</evidence>
<keyword evidence="2" id="KW-0012">Acyltransferase</keyword>
<dbReference type="InterPro" id="IPR000182">
    <property type="entry name" value="GNAT_dom"/>
</dbReference>
<dbReference type="Proteomes" id="UP001595993">
    <property type="component" value="Unassembled WGS sequence"/>
</dbReference>
<dbReference type="Pfam" id="PF00583">
    <property type="entry name" value="Acetyltransf_1"/>
    <property type="match status" value="1"/>
</dbReference>
<dbReference type="InterPro" id="IPR016181">
    <property type="entry name" value="Acyl_CoA_acyltransferase"/>
</dbReference>
<reference evidence="3" key="1">
    <citation type="journal article" date="2019" name="Int. J. Syst. Evol. Microbiol.">
        <title>The Global Catalogue of Microorganisms (GCM) 10K type strain sequencing project: providing services to taxonomists for standard genome sequencing and annotation.</title>
        <authorList>
            <consortium name="The Broad Institute Genomics Platform"/>
            <consortium name="The Broad Institute Genome Sequencing Center for Infectious Disease"/>
            <person name="Wu L."/>
            <person name="Ma J."/>
        </authorList>
    </citation>
    <scope>NUCLEOTIDE SEQUENCE [LARGE SCALE GENOMIC DNA]</scope>
    <source>
        <strain evidence="3">CGMCC 4.7139</strain>
    </source>
</reference>
<keyword evidence="3" id="KW-1185">Reference proteome</keyword>
<dbReference type="GO" id="GO:0016746">
    <property type="term" value="F:acyltransferase activity"/>
    <property type="evidence" value="ECO:0007669"/>
    <property type="project" value="UniProtKB-KW"/>
</dbReference>
<dbReference type="RefSeq" id="WP_381194055.1">
    <property type="nucleotide sequence ID" value="NZ_JBHSFE010000010.1"/>
</dbReference>
<dbReference type="Gene3D" id="3.40.630.30">
    <property type="match status" value="1"/>
</dbReference>
<dbReference type="SUPFAM" id="SSF55729">
    <property type="entry name" value="Acyl-CoA N-acyltransferases (Nat)"/>
    <property type="match status" value="1"/>
</dbReference>
<sequence length="207" mass="23420">MPYSVREAKAPPIPLRADDLAQGALDEFELQRRPLTRSEAAEIMRHIKDSPDITGYSAAEWTGRRDTFALVSPKTGKLAGALLVHHLVGRWSEIAVVFLFEEYRGGGLGRQLLQGALRTLKSADRKLLLFFCSPGMGRLSAEAGFDILADEAEFTRGSLRRKLFLSVLYKAQWLCSAYRLREIRRKRREFACSFEFKVAVLMRQGAR</sequence>
<dbReference type="CDD" id="cd04301">
    <property type="entry name" value="NAT_SF"/>
    <property type="match status" value="1"/>
</dbReference>
<accession>A0ABV9G6F7</accession>
<protein>
    <submittedName>
        <fullName evidence="2">GNAT family N-acetyltransferase</fullName>
        <ecNumber evidence="2">2.3.1.-</ecNumber>
    </submittedName>
</protein>
<evidence type="ECO:0000259" key="1">
    <source>
        <dbReference type="PROSITE" id="PS51186"/>
    </source>
</evidence>